<feature type="domain" description="GmrSD restriction endonucleases N-terminal" evidence="1">
    <location>
        <begin position="12"/>
        <end position="259"/>
    </location>
</feature>
<organism evidence="2 3">
    <name type="scientific">Bacteroides stercoris</name>
    <dbReference type="NCBI Taxonomy" id="46506"/>
    <lineage>
        <taxon>Bacteria</taxon>
        <taxon>Pseudomonadati</taxon>
        <taxon>Bacteroidota</taxon>
        <taxon>Bacteroidia</taxon>
        <taxon>Bacteroidales</taxon>
        <taxon>Bacteroidaceae</taxon>
        <taxon>Bacteroides</taxon>
    </lineage>
</organism>
<comment type="caution">
    <text evidence="2">The sequence shown here is derived from an EMBL/GenBank/DDBJ whole genome shotgun (WGS) entry which is preliminary data.</text>
</comment>
<protein>
    <recommendedName>
        <fullName evidence="1">GmrSD restriction endonucleases N-terminal domain-containing protein</fullName>
    </recommendedName>
</protein>
<reference evidence="2 3" key="1">
    <citation type="journal article" date="2016" name="BMC Genomics">
        <title>Type VI secretion systems of human gut Bacteroidales segregate into three genetic architectures, two of which are contained on mobile genetic elements.</title>
        <authorList>
            <person name="Coyne M.J."/>
            <person name="Roelofs K.G."/>
            <person name="Comstock L.E."/>
        </authorList>
    </citation>
    <scope>NUCLEOTIDE SEQUENCE [LARGE SCALE GENOMIC DNA]</scope>
    <source>
        <strain evidence="2 3">CL09T03C01</strain>
    </source>
</reference>
<dbReference type="Pfam" id="PF03235">
    <property type="entry name" value="GmrSD_N"/>
    <property type="match status" value="1"/>
</dbReference>
<dbReference type="EMBL" id="LRGC01000006">
    <property type="protein sequence ID" value="KWR55223.1"/>
    <property type="molecule type" value="Genomic_DNA"/>
</dbReference>
<dbReference type="InterPro" id="IPR004919">
    <property type="entry name" value="GmrSD_N"/>
</dbReference>
<accession>A0A108T8E2</accession>
<dbReference type="RefSeq" id="WP_060385801.1">
    <property type="nucleotide sequence ID" value="NZ_LRGC01000006.1"/>
</dbReference>
<proteinExistence type="predicted"/>
<dbReference type="STRING" id="46506.AA415_01672"/>
<name>A0A108T8E2_BACSE</name>
<evidence type="ECO:0000313" key="2">
    <source>
        <dbReference type="EMBL" id="KWR55223.1"/>
    </source>
</evidence>
<evidence type="ECO:0000259" key="1">
    <source>
        <dbReference type="Pfam" id="PF03235"/>
    </source>
</evidence>
<dbReference type="Proteomes" id="UP000056419">
    <property type="component" value="Unassembled WGS sequence"/>
</dbReference>
<evidence type="ECO:0000313" key="3">
    <source>
        <dbReference type="Proteomes" id="UP000056419"/>
    </source>
</evidence>
<dbReference type="AlphaFoldDB" id="A0A108T8E2"/>
<dbReference type="PATRIC" id="fig|46506.5.peg.1779"/>
<dbReference type="PANTHER" id="PTHR37292:SF2">
    <property type="entry name" value="DUF262 DOMAIN-CONTAINING PROTEIN"/>
    <property type="match status" value="1"/>
</dbReference>
<sequence length="606" mass="69678">MAVESHDKKLDDLLKMVEEGKAQLPDFQRSWVWDDTKICKLIESITSGFPMGAAMFLANGGEHIRFKYRTFEGVNSISEVTPEWLVLDGQQRLTTLYQVLKSKKATNTRLETNRDTIIKRYYYLDIRKCLDSTADRLEAIISVSEKKQLTTNIGRDVTLDLSTREKEFENLMFPLNITFSHNDTEDWHYDMEDYYKGDREYRNLFRDFSQQILRPILEYNIPIIQLDKETPKEAVCQIFENVNTGGVPLTVFELVTATFATEGHELRKDWETIRHIFAQKVNGELLKEITGANFLAAMTLLVSYYKRVVSGDDERVAVTCKKKDILRLELKDYLKYHDALIKGFCDAADFLVHQGIFRSRDLPYSSQLIPLAAIFAYDNENKKMLHLGSKQELLSRWYWCGVMGELYGGANEARFATDIMGVFRWMEGGEMPETVYRSNIQPTRLLTMQTRNSAAYKGIMALILQDSPLDFMTGHRMDIASYIDEDADIHHIFPQTYCEKNKLPRIKWNSVINKTPIYASSNRSIGGHAPSTYIGTMANKGLDQLKIQEAIESHKVNYIYLSSDDFDAYFIDRAIKLLNRVEKATGKVVTGRDSQETVDAYGVSLL</sequence>
<dbReference type="PANTHER" id="PTHR37292">
    <property type="entry name" value="VNG6097C"/>
    <property type="match status" value="1"/>
</dbReference>
<gene>
    <name evidence="2" type="ORF">AA415_01672</name>
</gene>
<keyword evidence="3" id="KW-1185">Reference proteome</keyword>